<name>A0A163K711_ABSGL</name>
<keyword evidence="4" id="KW-1185">Reference proteome</keyword>
<dbReference type="OrthoDB" id="2261617at2759"/>
<dbReference type="EMBL" id="LT554468">
    <property type="protein sequence ID" value="SAM05781.1"/>
    <property type="molecule type" value="Genomic_DNA"/>
</dbReference>
<dbReference type="OMA" id="QWMADIM"/>
<feature type="compositionally biased region" description="Polar residues" evidence="2">
    <location>
        <begin position="10"/>
        <end position="20"/>
    </location>
</feature>
<protein>
    <recommendedName>
        <fullName evidence="5">SWI5-dependent HO expression protein 3</fullName>
    </recommendedName>
</protein>
<reference evidence="3" key="1">
    <citation type="submission" date="2016-04" db="EMBL/GenBank/DDBJ databases">
        <authorList>
            <person name="Evans L.H."/>
            <person name="Alamgir A."/>
            <person name="Owens N."/>
            <person name="Weber N.D."/>
            <person name="Virtaneva K."/>
            <person name="Barbian K."/>
            <person name="Babar A."/>
            <person name="Rosenke K."/>
        </authorList>
    </citation>
    <scope>NUCLEOTIDE SEQUENCE [LARGE SCALE GENOMIC DNA]</scope>
    <source>
        <strain evidence="3">CBS 101.48</strain>
    </source>
</reference>
<dbReference type="InParanoid" id="A0A163K711"/>
<keyword evidence="1" id="KW-0175">Coiled coil</keyword>
<accession>A0A163K711</accession>
<organism evidence="3">
    <name type="scientific">Absidia glauca</name>
    <name type="common">Pin mould</name>
    <dbReference type="NCBI Taxonomy" id="4829"/>
    <lineage>
        <taxon>Eukaryota</taxon>
        <taxon>Fungi</taxon>
        <taxon>Fungi incertae sedis</taxon>
        <taxon>Mucoromycota</taxon>
        <taxon>Mucoromycotina</taxon>
        <taxon>Mucoromycetes</taxon>
        <taxon>Mucorales</taxon>
        <taxon>Cunninghamellaceae</taxon>
        <taxon>Absidia</taxon>
    </lineage>
</organism>
<evidence type="ECO:0008006" key="5">
    <source>
        <dbReference type="Google" id="ProtNLM"/>
    </source>
</evidence>
<dbReference type="AlphaFoldDB" id="A0A163K711"/>
<sequence length="277" mass="32188">MMALAPATPQPSKSSSNYRSTRVIEELQETWDSLQKDLITTKTQLDNAREAKKNNEQQSKDFVQSNQECRTHIQELMELLEAKQESLDVTKQQSVELENQVKQLKNDAMMSRKNLDDLKKRETQLGQDRDAAVLAKACVEQQQSILQQSVQDLDKRSAQEQRKLKKELDSLHRQLEQVSTRNQWMADIMASTMESEVVTRQEWIRHMDTQQKEQGETTRLFVERIRLELQSLLEEAKGRAADQEDADTLDLDREVKQCQDEVNGLVQRIQSYSLILQ</sequence>
<evidence type="ECO:0000256" key="2">
    <source>
        <dbReference type="SAM" id="MobiDB-lite"/>
    </source>
</evidence>
<evidence type="ECO:0000313" key="3">
    <source>
        <dbReference type="EMBL" id="SAM05781.1"/>
    </source>
</evidence>
<proteinExistence type="predicted"/>
<dbReference type="Proteomes" id="UP000078561">
    <property type="component" value="Unassembled WGS sequence"/>
</dbReference>
<feature type="region of interest" description="Disordered" evidence="2">
    <location>
        <begin position="1"/>
        <end position="20"/>
    </location>
</feature>
<evidence type="ECO:0000313" key="4">
    <source>
        <dbReference type="Proteomes" id="UP000078561"/>
    </source>
</evidence>
<feature type="coiled-coil region" evidence="1">
    <location>
        <begin position="38"/>
        <end position="121"/>
    </location>
</feature>
<evidence type="ECO:0000256" key="1">
    <source>
        <dbReference type="SAM" id="Coils"/>
    </source>
</evidence>
<gene>
    <name evidence="3" type="primary">ABSGL_11656.1 scaffold 12295</name>
</gene>